<keyword evidence="2" id="KW-0864">Zinc transport</keyword>
<dbReference type="OrthoDB" id="9809646at2"/>
<gene>
    <name evidence="4" type="primary">czcD_1</name>
    <name evidence="4" type="ORF">Fuma_01865</name>
</gene>
<evidence type="ECO:0000256" key="2">
    <source>
        <dbReference type="ARBA" id="ARBA00022906"/>
    </source>
</evidence>
<keyword evidence="2" id="KW-0813">Transport</keyword>
<dbReference type="SUPFAM" id="SSF160240">
    <property type="entry name" value="Cation efflux protein cytoplasmic domain-like"/>
    <property type="match status" value="1"/>
</dbReference>
<proteinExistence type="inferred from homology"/>
<name>A0A1P8WDU5_9PLAN</name>
<dbReference type="KEGG" id="fmr:Fuma_01865"/>
<organism evidence="4 5">
    <name type="scientific">Fuerstiella marisgermanici</name>
    <dbReference type="NCBI Taxonomy" id="1891926"/>
    <lineage>
        <taxon>Bacteria</taxon>
        <taxon>Pseudomonadati</taxon>
        <taxon>Planctomycetota</taxon>
        <taxon>Planctomycetia</taxon>
        <taxon>Planctomycetales</taxon>
        <taxon>Planctomycetaceae</taxon>
        <taxon>Fuerstiella</taxon>
    </lineage>
</organism>
<dbReference type="GO" id="GO:0005385">
    <property type="term" value="F:zinc ion transmembrane transporter activity"/>
    <property type="evidence" value="ECO:0007669"/>
    <property type="project" value="TreeGrafter"/>
</dbReference>
<dbReference type="PANTHER" id="PTHR11562">
    <property type="entry name" value="CATION EFFLUX PROTEIN/ ZINC TRANSPORTER"/>
    <property type="match status" value="1"/>
</dbReference>
<dbReference type="AlphaFoldDB" id="A0A1P8WDU5"/>
<reference evidence="4 5" key="1">
    <citation type="journal article" date="2016" name="Front. Microbiol.">
        <title>Fuerstia marisgermanicae gen. nov., sp. nov., an Unusual Member of the Phylum Planctomycetes from the German Wadden Sea.</title>
        <authorList>
            <person name="Kohn T."/>
            <person name="Heuer A."/>
            <person name="Jogler M."/>
            <person name="Vollmers J."/>
            <person name="Boedeker C."/>
            <person name="Bunk B."/>
            <person name="Rast P."/>
            <person name="Borchert D."/>
            <person name="Glockner I."/>
            <person name="Freese H.M."/>
            <person name="Klenk H.P."/>
            <person name="Overmann J."/>
            <person name="Kaster A.K."/>
            <person name="Rohde M."/>
            <person name="Wiegand S."/>
            <person name="Jogler C."/>
        </authorList>
    </citation>
    <scope>NUCLEOTIDE SEQUENCE [LARGE SCALE GENOMIC DNA]</scope>
    <source>
        <strain evidence="4 5">NH11</strain>
    </source>
</reference>
<dbReference type="GO" id="GO:0005886">
    <property type="term" value="C:plasma membrane"/>
    <property type="evidence" value="ECO:0007669"/>
    <property type="project" value="TreeGrafter"/>
</dbReference>
<dbReference type="RefSeq" id="WP_145944078.1">
    <property type="nucleotide sequence ID" value="NZ_CP017641.1"/>
</dbReference>
<dbReference type="Proteomes" id="UP000187735">
    <property type="component" value="Chromosome"/>
</dbReference>
<dbReference type="STRING" id="1891926.Fuma_01865"/>
<comment type="similarity">
    <text evidence="1">Belongs to the cation diffusion facilitator (CDF) transporter (TC 2.A.4) family. SLC30A subfamily.</text>
</comment>
<protein>
    <submittedName>
        <fullName evidence="4">Cation efflux system protein CzcD</fullName>
    </submittedName>
</protein>
<keyword evidence="5" id="KW-1185">Reference proteome</keyword>
<dbReference type="InterPro" id="IPR036837">
    <property type="entry name" value="Cation_efflux_CTD_sf"/>
</dbReference>
<dbReference type="InterPro" id="IPR027470">
    <property type="entry name" value="Cation_efflux_CTD"/>
</dbReference>
<dbReference type="EMBL" id="CP017641">
    <property type="protein sequence ID" value="APZ92255.1"/>
    <property type="molecule type" value="Genomic_DNA"/>
</dbReference>
<dbReference type="Pfam" id="PF16916">
    <property type="entry name" value="ZT_dimer"/>
    <property type="match status" value="1"/>
</dbReference>
<feature type="domain" description="Cation efflux protein cytoplasmic" evidence="3">
    <location>
        <begin position="14"/>
        <end position="89"/>
    </location>
</feature>
<evidence type="ECO:0000313" key="4">
    <source>
        <dbReference type="EMBL" id="APZ92255.1"/>
    </source>
</evidence>
<keyword evidence="2" id="KW-0406">Ion transport</keyword>
<accession>A0A1P8WDU5</accession>
<evidence type="ECO:0000256" key="1">
    <source>
        <dbReference type="ARBA" id="ARBA00008873"/>
    </source>
</evidence>
<evidence type="ECO:0000313" key="5">
    <source>
        <dbReference type="Proteomes" id="UP000187735"/>
    </source>
</evidence>
<dbReference type="PANTHER" id="PTHR11562:SF17">
    <property type="entry name" value="RE54080P-RELATED"/>
    <property type="match status" value="1"/>
</dbReference>
<sequence>MLPKAARILMEGAPHDVDLQAMIDRLRAIDGAEDIHHVHLWELYEAHQAFEAHVQIQQTDAGQLESIKARLKQILSQEFGVTHSTLEFEFESAHGGCASADMIADGNCSPNKR</sequence>
<keyword evidence="2" id="KW-0862">Zinc</keyword>
<dbReference type="InterPro" id="IPR050681">
    <property type="entry name" value="CDF/SLC30A"/>
</dbReference>
<evidence type="ECO:0000259" key="3">
    <source>
        <dbReference type="Pfam" id="PF16916"/>
    </source>
</evidence>